<feature type="transmembrane region" description="Helical" evidence="1">
    <location>
        <begin position="16"/>
        <end position="36"/>
    </location>
</feature>
<comment type="caution">
    <text evidence="2">The sequence shown here is derived from an EMBL/GenBank/DDBJ whole genome shotgun (WGS) entry which is preliminary data.</text>
</comment>
<keyword evidence="1" id="KW-0812">Transmembrane</keyword>
<keyword evidence="3" id="KW-1185">Reference proteome</keyword>
<accession>A0A3M7T5P0</accession>
<evidence type="ECO:0000313" key="2">
    <source>
        <dbReference type="EMBL" id="RNA43219.1"/>
    </source>
</evidence>
<protein>
    <submittedName>
        <fullName evidence="2">Uncharacterized protein</fullName>
    </submittedName>
</protein>
<keyword evidence="1" id="KW-1133">Transmembrane helix</keyword>
<evidence type="ECO:0000256" key="1">
    <source>
        <dbReference type="SAM" id="Phobius"/>
    </source>
</evidence>
<organism evidence="2 3">
    <name type="scientific">Brachionus plicatilis</name>
    <name type="common">Marine rotifer</name>
    <name type="synonym">Brachionus muelleri</name>
    <dbReference type="NCBI Taxonomy" id="10195"/>
    <lineage>
        <taxon>Eukaryota</taxon>
        <taxon>Metazoa</taxon>
        <taxon>Spiralia</taxon>
        <taxon>Gnathifera</taxon>
        <taxon>Rotifera</taxon>
        <taxon>Eurotatoria</taxon>
        <taxon>Monogononta</taxon>
        <taxon>Pseudotrocha</taxon>
        <taxon>Ploima</taxon>
        <taxon>Brachionidae</taxon>
        <taxon>Brachionus</taxon>
    </lineage>
</organism>
<keyword evidence="1" id="KW-0472">Membrane</keyword>
<gene>
    <name evidence="2" type="ORF">BpHYR1_018675</name>
</gene>
<dbReference type="AlphaFoldDB" id="A0A3M7T5P0"/>
<name>A0A3M7T5P0_BRAPC</name>
<dbReference type="Proteomes" id="UP000276133">
    <property type="component" value="Unassembled WGS sequence"/>
</dbReference>
<sequence length="84" mass="9932">MSIYAFVLINSNYEHFLFYFYTTLGVETALMFRCSLRKKIDSCSSQENGTKILKLWSYGSQPEQMHQKFDLFDGKSIIFQHFLV</sequence>
<reference evidence="2 3" key="1">
    <citation type="journal article" date="2018" name="Sci. Rep.">
        <title>Genomic signatures of local adaptation to the degree of environmental predictability in rotifers.</title>
        <authorList>
            <person name="Franch-Gras L."/>
            <person name="Hahn C."/>
            <person name="Garcia-Roger E.M."/>
            <person name="Carmona M.J."/>
            <person name="Serra M."/>
            <person name="Gomez A."/>
        </authorList>
    </citation>
    <scope>NUCLEOTIDE SEQUENCE [LARGE SCALE GENOMIC DNA]</scope>
    <source>
        <strain evidence="2">HYR1</strain>
    </source>
</reference>
<evidence type="ECO:0000313" key="3">
    <source>
        <dbReference type="Proteomes" id="UP000276133"/>
    </source>
</evidence>
<proteinExistence type="predicted"/>
<dbReference type="EMBL" id="REGN01000255">
    <property type="protein sequence ID" value="RNA43219.1"/>
    <property type="molecule type" value="Genomic_DNA"/>
</dbReference>